<dbReference type="Gene3D" id="3.30.720.120">
    <property type="match status" value="1"/>
</dbReference>
<gene>
    <name evidence="2" type="ORF">SAMN05443665_103178</name>
</gene>
<name>A0A239MU91_9ACTN</name>
<organism evidence="2 3">
    <name type="scientific">Actinomadura meyerae</name>
    <dbReference type="NCBI Taxonomy" id="240840"/>
    <lineage>
        <taxon>Bacteria</taxon>
        <taxon>Bacillati</taxon>
        <taxon>Actinomycetota</taxon>
        <taxon>Actinomycetes</taxon>
        <taxon>Streptosporangiales</taxon>
        <taxon>Thermomonosporaceae</taxon>
        <taxon>Actinomadura</taxon>
    </lineage>
</organism>
<dbReference type="SUPFAM" id="SSF54593">
    <property type="entry name" value="Glyoxalase/Bleomycin resistance protein/Dihydroxybiphenyl dioxygenase"/>
    <property type="match status" value="1"/>
</dbReference>
<evidence type="ECO:0000313" key="2">
    <source>
        <dbReference type="EMBL" id="SNT45694.1"/>
    </source>
</evidence>
<evidence type="ECO:0000313" key="3">
    <source>
        <dbReference type="Proteomes" id="UP000198318"/>
    </source>
</evidence>
<protein>
    <submittedName>
        <fullName evidence="2">Uncharacterized conserved protein PhnB, glyoxalase superfamily</fullName>
    </submittedName>
</protein>
<dbReference type="Pfam" id="PF00903">
    <property type="entry name" value="Glyoxalase"/>
    <property type="match status" value="1"/>
</dbReference>
<dbReference type="RefSeq" id="WP_089329020.1">
    <property type="nucleotide sequence ID" value="NZ_FZOR01000031.1"/>
</dbReference>
<evidence type="ECO:0000259" key="1">
    <source>
        <dbReference type="PROSITE" id="PS51819"/>
    </source>
</evidence>
<reference evidence="2 3" key="1">
    <citation type="submission" date="2017-06" db="EMBL/GenBank/DDBJ databases">
        <authorList>
            <person name="Kim H.J."/>
            <person name="Triplett B.A."/>
        </authorList>
    </citation>
    <scope>NUCLEOTIDE SEQUENCE [LARGE SCALE GENOMIC DNA]</scope>
    <source>
        <strain evidence="2 3">DSM 44715</strain>
    </source>
</reference>
<sequence length="120" mass="13275">MTSEIRRTFYPLIRSADPARTMAWLEKAFGFTEVAAHRDGTGKIVHAEMRFDTGLVMFGSAAKSPASVYVAVDDPDAHHDRAKAAGAEIISPLTDQDYGSRDYAARDPDGNTWYFGTYRP</sequence>
<accession>A0A239MU91</accession>
<dbReference type="InterPro" id="IPR029068">
    <property type="entry name" value="Glyas_Bleomycin-R_OHBP_Dase"/>
</dbReference>
<dbReference type="PANTHER" id="PTHR34109:SF1">
    <property type="entry name" value="VOC DOMAIN-CONTAINING PROTEIN"/>
    <property type="match status" value="1"/>
</dbReference>
<dbReference type="Proteomes" id="UP000198318">
    <property type="component" value="Unassembled WGS sequence"/>
</dbReference>
<dbReference type="InterPro" id="IPR004360">
    <property type="entry name" value="Glyas_Fos-R_dOase_dom"/>
</dbReference>
<dbReference type="EMBL" id="FZOR01000031">
    <property type="protein sequence ID" value="SNT45694.1"/>
    <property type="molecule type" value="Genomic_DNA"/>
</dbReference>
<dbReference type="AlphaFoldDB" id="A0A239MU91"/>
<dbReference type="InterPro" id="IPR037523">
    <property type="entry name" value="VOC_core"/>
</dbReference>
<dbReference type="PANTHER" id="PTHR34109">
    <property type="entry name" value="BNAUNNG04460D PROTEIN-RELATED"/>
    <property type="match status" value="1"/>
</dbReference>
<dbReference type="OrthoDB" id="9806868at2"/>
<proteinExistence type="predicted"/>
<dbReference type="Gene3D" id="3.30.720.110">
    <property type="match status" value="1"/>
</dbReference>
<keyword evidence="3" id="KW-1185">Reference proteome</keyword>
<dbReference type="PROSITE" id="PS51819">
    <property type="entry name" value="VOC"/>
    <property type="match status" value="1"/>
</dbReference>
<feature type="domain" description="VOC" evidence="1">
    <location>
        <begin position="7"/>
        <end position="118"/>
    </location>
</feature>